<dbReference type="OrthoDB" id="9804453at2"/>
<comment type="pathway">
    <text evidence="3">Carbohydrate degradation.</text>
</comment>
<dbReference type="Gene3D" id="3.30.70.2130">
    <property type="entry name" value="Metalloenzyme domain"/>
    <property type="match status" value="1"/>
</dbReference>
<dbReference type="InterPro" id="IPR004456">
    <property type="entry name" value="Pglycerate_mutase_ApgM"/>
</dbReference>
<dbReference type="PIRSF" id="PIRSF006392">
    <property type="entry name" value="IPGAM_arch"/>
    <property type="match status" value="1"/>
</dbReference>
<dbReference type="AlphaFoldDB" id="A0A432MPU8"/>
<evidence type="ECO:0000259" key="6">
    <source>
        <dbReference type="Pfam" id="PF01676"/>
    </source>
</evidence>
<dbReference type="InterPro" id="IPR042253">
    <property type="entry name" value="Pglycerate_mutase_ApgM_sf"/>
</dbReference>
<comment type="similarity">
    <text evidence="4">Belongs to the BPG-independent phosphoglycerate mutase family. A-PGAM subfamily.</text>
</comment>
<protein>
    <submittedName>
        <fullName evidence="7">2,3-bisphosphoglycerate-independent phosphoglycerate mutase</fullName>
    </submittedName>
</protein>
<dbReference type="Pfam" id="PF01676">
    <property type="entry name" value="Metalloenzyme"/>
    <property type="match status" value="1"/>
</dbReference>
<comment type="catalytic activity">
    <reaction evidence="1">
        <text>(2R)-2-phosphoglycerate = (2R)-3-phosphoglycerate</text>
        <dbReference type="Rhea" id="RHEA:15901"/>
        <dbReference type="ChEBI" id="CHEBI:58272"/>
        <dbReference type="ChEBI" id="CHEBI:58289"/>
        <dbReference type="EC" id="5.4.2.12"/>
    </reaction>
</comment>
<evidence type="ECO:0000256" key="5">
    <source>
        <dbReference type="ARBA" id="ARBA00023152"/>
    </source>
</evidence>
<dbReference type="PANTHER" id="PTHR31209">
    <property type="entry name" value="COFACTOR-INDEPENDENT PHOSPHOGLYCERATE MUTASE"/>
    <property type="match status" value="1"/>
</dbReference>
<dbReference type="Gene3D" id="3.40.720.10">
    <property type="entry name" value="Alkaline Phosphatase, subunit A"/>
    <property type="match status" value="1"/>
</dbReference>
<evidence type="ECO:0000256" key="3">
    <source>
        <dbReference type="ARBA" id="ARBA00004921"/>
    </source>
</evidence>
<feature type="domain" description="Metalloenzyme" evidence="6">
    <location>
        <begin position="17"/>
        <end position="392"/>
    </location>
</feature>
<proteinExistence type="inferred from homology"/>
<dbReference type="Proteomes" id="UP000280296">
    <property type="component" value="Unassembled WGS sequence"/>
</dbReference>
<evidence type="ECO:0000256" key="4">
    <source>
        <dbReference type="ARBA" id="ARBA00005524"/>
    </source>
</evidence>
<reference evidence="7 8" key="2">
    <citation type="submission" date="2019-01" db="EMBL/GenBank/DDBJ databases">
        <title>Tautonia sociabilis, a novel thermotolerant planctomycete of Isosphaeraceae family, isolated from a 4000 m deep subterranean habitat.</title>
        <authorList>
            <person name="Kovaleva O.L."/>
            <person name="Elcheninov A.G."/>
            <person name="Van Heerden E."/>
            <person name="Toshchakov S.V."/>
            <person name="Novikov A."/>
            <person name="Bonch-Osmolovskaya E.A."/>
            <person name="Kublanov I.V."/>
        </authorList>
    </citation>
    <scope>NUCLEOTIDE SEQUENCE [LARGE SCALE GENOMIC DNA]</scope>
    <source>
        <strain evidence="7 8">GM2012</strain>
    </source>
</reference>
<dbReference type="EMBL" id="RYZH01000003">
    <property type="protein sequence ID" value="RUL89360.1"/>
    <property type="molecule type" value="Genomic_DNA"/>
</dbReference>
<dbReference type="RefSeq" id="WP_126723796.1">
    <property type="nucleotide sequence ID" value="NZ_RYZH01000003.1"/>
</dbReference>
<dbReference type="GO" id="GO:0006096">
    <property type="term" value="P:glycolytic process"/>
    <property type="evidence" value="ECO:0007669"/>
    <property type="project" value="UniProtKB-KW"/>
</dbReference>
<dbReference type="InterPro" id="IPR017850">
    <property type="entry name" value="Alkaline_phosphatase_core_sf"/>
</dbReference>
<dbReference type="PANTHER" id="PTHR31209:SF0">
    <property type="entry name" value="METALLOENZYME DOMAIN-CONTAINING PROTEIN"/>
    <property type="match status" value="1"/>
</dbReference>
<keyword evidence="5" id="KW-0324">Glycolysis</keyword>
<dbReference type="GO" id="GO:0046872">
    <property type="term" value="F:metal ion binding"/>
    <property type="evidence" value="ECO:0007669"/>
    <property type="project" value="InterPro"/>
</dbReference>
<reference evidence="7 8" key="1">
    <citation type="submission" date="2018-12" db="EMBL/GenBank/DDBJ databases">
        <authorList>
            <person name="Toschakov S.V."/>
        </authorList>
    </citation>
    <scope>NUCLEOTIDE SEQUENCE [LARGE SCALE GENOMIC DNA]</scope>
    <source>
        <strain evidence="7 8">GM2012</strain>
    </source>
</reference>
<evidence type="ECO:0000313" key="7">
    <source>
        <dbReference type="EMBL" id="RUL89360.1"/>
    </source>
</evidence>
<organism evidence="7 8">
    <name type="scientific">Tautonia sociabilis</name>
    <dbReference type="NCBI Taxonomy" id="2080755"/>
    <lineage>
        <taxon>Bacteria</taxon>
        <taxon>Pseudomonadati</taxon>
        <taxon>Planctomycetota</taxon>
        <taxon>Planctomycetia</taxon>
        <taxon>Isosphaerales</taxon>
        <taxon>Isosphaeraceae</taxon>
        <taxon>Tautonia</taxon>
    </lineage>
</organism>
<accession>A0A432MPU8</accession>
<dbReference type="GO" id="GO:0004619">
    <property type="term" value="F:phosphoglycerate mutase activity"/>
    <property type="evidence" value="ECO:0007669"/>
    <property type="project" value="UniProtKB-EC"/>
</dbReference>
<comment type="function">
    <text evidence="2">Catalyzes the interconversion of 2-phosphoglycerate and 3-phosphoglycerate.</text>
</comment>
<sequence length="403" mass="43549">MNQQDLIAQLREDNGTKIVMLVADGLGGLPIEPGGPTELEEARTPNLDRLAKEGTVGLSIPVAPGIAPGSGPGHLGLFGFDPIEHQIGRGVLEALGIGVEVGPKDVAIRGNFCTIDAEGRVTDRRAGRIPSEVGERLVAKLAEGVKIDGVETLVAPVREYRLVVRFRGEGLGDRVADTDPLQTGLHPLAPKATDPGSEKTARVAAEFLRQAKEILKDEQPANFLMMRGFAKFPAISTMEEVYGLRSAAIAVYPMYRGLARLVGMTVVEPGKTIADQFAVAREQWGKYDFFFIHYKYTDSTGEDGNFAKKVEVIEALDAELPKLMELKPDVLIVTGDHSTPSRMKSHSFHPVPLLIWAPATVRPDEVTSFGERPCIRGGLGQILAKHIMPLAMAHAGRLQKFGA</sequence>
<evidence type="ECO:0000256" key="1">
    <source>
        <dbReference type="ARBA" id="ARBA00000370"/>
    </source>
</evidence>
<dbReference type="Pfam" id="PF10143">
    <property type="entry name" value="PhosphMutase"/>
    <property type="match status" value="1"/>
</dbReference>
<gene>
    <name evidence="7" type="ORF">TsocGM_02815</name>
</gene>
<evidence type="ECO:0000256" key="2">
    <source>
        <dbReference type="ARBA" id="ARBA00002315"/>
    </source>
</evidence>
<name>A0A432MPU8_9BACT</name>
<dbReference type="InterPro" id="IPR006124">
    <property type="entry name" value="Metalloenzyme"/>
</dbReference>
<dbReference type="NCBIfam" id="NF003160">
    <property type="entry name" value="PRK04135.1"/>
    <property type="match status" value="1"/>
</dbReference>
<dbReference type="NCBIfam" id="TIGR00306">
    <property type="entry name" value="apgM"/>
    <property type="match status" value="1"/>
</dbReference>
<dbReference type="SUPFAM" id="SSF53649">
    <property type="entry name" value="Alkaline phosphatase-like"/>
    <property type="match status" value="1"/>
</dbReference>
<dbReference type="CDD" id="cd16011">
    <property type="entry name" value="iPGM_like"/>
    <property type="match status" value="1"/>
</dbReference>
<keyword evidence="8" id="KW-1185">Reference proteome</keyword>
<evidence type="ECO:0000313" key="8">
    <source>
        <dbReference type="Proteomes" id="UP000280296"/>
    </source>
</evidence>
<comment type="caution">
    <text evidence="7">The sequence shown here is derived from an EMBL/GenBank/DDBJ whole genome shotgun (WGS) entry which is preliminary data.</text>
</comment>